<evidence type="ECO:0000256" key="1">
    <source>
        <dbReference type="SAM" id="Phobius"/>
    </source>
</evidence>
<protein>
    <submittedName>
        <fullName evidence="2">Uncharacterized protein</fullName>
    </submittedName>
</protein>
<proteinExistence type="predicted"/>
<keyword evidence="1" id="KW-1133">Transmembrane helix</keyword>
<organism evidence="2 3">
    <name type="scientific">Curtobacterium citreum</name>
    <dbReference type="NCBI Taxonomy" id="2036"/>
    <lineage>
        <taxon>Bacteria</taxon>
        <taxon>Bacillati</taxon>
        <taxon>Actinomycetota</taxon>
        <taxon>Actinomycetes</taxon>
        <taxon>Micrococcales</taxon>
        <taxon>Microbacteriaceae</taxon>
        <taxon>Curtobacterium</taxon>
    </lineage>
</organism>
<dbReference type="Proteomes" id="UP000539146">
    <property type="component" value="Unassembled WGS sequence"/>
</dbReference>
<comment type="caution">
    <text evidence="2">The sequence shown here is derived from an EMBL/GenBank/DDBJ whole genome shotgun (WGS) entry which is preliminary data.</text>
</comment>
<reference evidence="2 3" key="1">
    <citation type="submission" date="2020-05" db="EMBL/GenBank/DDBJ databases">
        <title>Genome Sequencing of Type Strains.</title>
        <authorList>
            <person name="Lemaire J.F."/>
            <person name="Inderbitzin P."/>
            <person name="Gregorio O.A."/>
            <person name="Collins S.B."/>
            <person name="Wespe N."/>
            <person name="Knight-Connoni V."/>
        </authorList>
    </citation>
    <scope>NUCLEOTIDE SEQUENCE [LARGE SCALE GENOMIC DNA]</scope>
    <source>
        <strain evidence="2 3">DSM 20512</strain>
    </source>
</reference>
<accession>A0A850DWM0</accession>
<feature type="transmembrane region" description="Helical" evidence="1">
    <location>
        <begin position="92"/>
        <end position="117"/>
    </location>
</feature>
<keyword evidence="1" id="KW-0812">Transmembrane</keyword>
<sequence>MGWTRTAWTRVTAVGGMVLVIGYAALLAVHALVLDPLAAVPGRSLRSIYAGVDAIGLSTTQDVVGVLVSAGTGVAMAVGVAVVGLRQRMPLPVVAVCHLALLAFGAAAVFQSGFFLGMDVADAFGVSGAVHAWSGQVLFTVSMVALAGIPVVLVATAVRTARRSRTAG</sequence>
<name>A0A850DWM0_9MICO</name>
<keyword evidence="1" id="KW-0472">Membrane</keyword>
<dbReference type="RefSeq" id="WP_175326924.1">
    <property type="nucleotide sequence ID" value="NZ_BAAAWP010000001.1"/>
</dbReference>
<feature type="transmembrane region" description="Helical" evidence="1">
    <location>
        <begin position="12"/>
        <end position="33"/>
    </location>
</feature>
<dbReference type="AlphaFoldDB" id="A0A850DWM0"/>
<evidence type="ECO:0000313" key="3">
    <source>
        <dbReference type="Proteomes" id="UP000539146"/>
    </source>
</evidence>
<evidence type="ECO:0000313" key="2">
    <source>
        <dbReference type="EMBL" id="NUU29817.1"/>
    </source>
</evidence>
<gene>
    <name evidence="2" type="ORF">HP467_17135</name>
</gene>
<feature type="transmembrane region" description="Helical" evidence="1">
    <location>
        <begin position="63"/>
        <end position="85"/>
    </location>
</feature>
<feature type="transmembrane region" description="Helical" evidence="1">
    <location>
        <begin position="137"/>
        <end position="158"/>
    </location>
</feature>
<dbReference type="EMBL" id="JABMCG010000126">
    <property type="protein sequence ID" value="NUU29817.1"/>
    <property type="molecule type" value="Genomic_DNA"/>
</dbReference>